<dbReference type="Proteomes" id="UP000237378">
    <property type="component" value="Unassembled WGS sequence"/>
</dbReference>
<dbReference type="AlphaFoldDB" id="A0A2S3WQA1"/>
<reference evidence="1 2" key="1">
    <citation type="submission" date="2016-08" db="EMBL/GenBank/DDBJ databases">
        <authorList>
            <person name="Seilhamer J.J."/>
        </authorList>
    </citation>
    <scope>NUCLEOTIDE SEQUENCE [LARGE SCALE GENOMIC DNA]</scope>
    <source>
        <strain evidence="1 2">KH-18-2</strain>
    </source>
</reference>
<proteinExistence type="predicted"/>
<organism evidence="1 2">
    <name type="scientific">Pseudomonas putida</name>
    <name type="common">Arthrobacter siderocapsulatus</name>
    <dbReference type="NCBI Taxonomy" id="303"/>
    <lineage>
        <taxon>Bacteria</taxon>
        <taxon>Pseudomonadati</taxon>
        <taxon>Pseudomonadota</taxon>
        <taxon>Gammaproteobacteria</taxon>
        <taxon>Pseudomonadales</taxon>
        <taxon>Pseudomonadaceae</taxon>
        <taxon>Pseudomonas</taxon>
    </lineage>
</organism>
<accession>A0A2S3WQA1</accession>
<comment type="caution">
    <text evidence="1">The sequence shown here is derived from an EMBL/GenBank/DDBJ whole genome shotgun (WGS) entry which is preliminary data.</text>
</comment>
<protein>
    <submittedName>
        <fullName evidence="1">Uncharacterized protein</fullName>
    </submittedName>
</protein>
<sequence length="77" mass="8505">MTKFSSPAKRVEEGLELLAILAEVLEHNGGFKDSGPGEHPAMIGERGEDGIIRSMRVIAWAAHREFCRMATDLEIPQ</sequence>
<dbReference type="RefSeq" id="WP_024086690.1">
    <property type="nucleotide sequence ID" value="NZ_MING01000083.1"/>
</dbReference>
<gene>
    <name evidence="1" type="ORF">BGP82_19685</name>
</gene>
<evidence type="ECO:0000313" key="2">
    <source>
        <dbReference type="Proteomes" id="UP000237378"/>
    </source>
</evidence>
<dbReference type="EMBL" id="MING01000083">
    <property type="protein sequence ID" value="POG03495.1"/>
    <property type="molecule type" value="Genomic_DNA"/>
</dbReference>
<name>A0A2S3WQA1_PSEPU</name>
<evidence type="ECO:0000313" key="1">
    <source>
        <dbReference type="EMBL" id="POG03495.1"/>
    </source>
</evidence>
<reference evidence="1 2" key="2">
    <citation type="submission" date="2018-03" db="EMBL/GenBank/DDBJ databases">
        <title>Draft genome of Pseudomonas putida strain KH-18-2.</title>
        <authorList>
            <person name="Yoshizawa S."/>
            <person name="Khan N.H."/>
            <person name="Nishimura M."/>
            <person name="Chiura H.X."/>
            <person name="Ogura Y."/>
            <person name="Hayashi T."/>
            <person name="Kogure K."/>
        </authorList>
    </citation>
    <scope>NUCLEOTIDE SEQUENCE [LARGE SCALE GENOMIC DNA]</scope>
    <source>
        <strain evidence="1 2">KH-18-2</strain>
    </source>
</reference>